<dbReference type="NCBIfam" id="NF001750">
    <property type="entry name" value="PRK00476.1"/>
    <property type="match status" value="1"/>
</dbReference>
<feature type="region of interest" description="Disordered" evidence="8">
    <location>
        <begin position="563"/>
        <end position="591"/>
    </location>
</feature>
<sequence>MLRSHAAGSLRSSDAGQQVTLAGWVARRRDHGGVIFIDLRDASGIAQVVFRNEDVLAQAHRLRAEFCVAVTGVVEIRPEGNANPEIATGDIEVNVASLTVLGDSAPLPFQLDEPAGEELRLKYRYLDLRRDGPAAALRLRSNVNAAARAVLAGHDFVEIETPTITRSTPEGARDFLVPARLHPGSFYALPQSPQLFKQLLMVAGMERYYQIARCYRDEDFRADRQPEFTQLDMEMSFVDAEDIIAISEEILTALWALIGYQVPTPIPRITYADAMRRFGSDKPDMRFGLELVECTEFFSDTTFRVFQAPYVGAVVMPGGASQPRRTLDGWQEWAKQRGHRGLAYVLVGDDGTLAGPVAKNLTDAERAGLAAHVGAKPGDCIFFSAGPPKSSRALLGAARGEIASRLDMIDPDAWAFVWVVDPPLFEPADEATAAGDVAVGSGAWTAVHHAFTSPKPEYSDVVDTDPGSVLADAYDIVCNGNEIGGGSIRIHRRDIQERVFAVMGLDQAEAEEKFGFLLEAFTFGAPPHGGIAFGWDRINALLSRVDSIREVIAFPKTGGGVDPLTDAPAPITAQQRKESGIDAKPEKVDRA</sequence>
<dbReference type="Gene3D" id="3.30.1360.30">
    <property type="entry name" value="GAD-like domain"/>
    <property type="match status" value="1"/>
</dbReference>
<dbReference type="InterPro" id="IPR012340">
    <property type="entry name" value="NA-bd_OB-fold"/>
</dbReference>
<keyword evidence="3 7" id="KW-0547">Nucleotide-binding</keyword>
<organism evidence="10 11">
    <name type="scientific">Mycobacterium paraffinicum</name>
    <dbReference type="NCBI Taxonomy" id="53378"/>
    <lineage>
        <taxon>Bacteria</taxon>
        <taxon>Bacillati</taxon>
        <taxon>Actinomycetota</taxon>
        <taxon>Actinomycetes</taxon>
        <taxon>Mycobacteriales</taxon>
        <taxon>Mycobacteriaceae</taxon>
        <taxon>Mycobacterium</taxon>
    </lineage>
</organism>
<dbReference type="Gene3D" id="2.40.50.140">
    <property type="entry name" value="Nucleic acid-binding proteins"/>
    <property type="match status" value="1"/>
</dbReference>
<accession>A0ABP8RC88</accession>
<feature type="binding site" evidence="7">
    <location>
        <position position="225"/>
    </location>
    <ligand>
        <name>ATP</name>
        <dbReference type="ChEBI" id="CHEBI:30616"/>
    </ligand>
</feature>
<dbReference type="CDD" id="cd04317">
    <property type="entry name" value="EcAspRS_like_N"/>
    <property type="match status" value="1"/>
</dbReference>
<protein>
    <recommendedName>
        <fullName evidence="7">Aspartate--tRNA(Asp/Asn) ligase</fullName>
        <ecNumber evidence="7">6.1.1.23</ecNumber>
    </recommendedName>
    <alternativeName>
        <fullName evidence="7">Aspartyl-tRNA synthetase</fullName>
        <shortName evidence="7">AspRS</shortName>
    </alternativeName>
    <alternativeName>
        <fullName evidence="7">Non-discriminating aspartyl-tRNA synthetase</fullName>
        <shortName evidence="7">ND-AspRS</shortName>
    </alternativeName>
</protein>
<name>A0ABP8RC88_9MYCO</name>
<dbReference type="InterPro" id="IPR004115">
    <property type="entry name" value="GAD-like_sf"/>
</dbReference>
<dbReference type="InterPro" id="IPR004364">
    <property type="entry name" value="Aa-tRNA-synt_II"/>
</dbReference>
<feature type="binding site" evidence="7">
    <location>
        <position position="448"/>
    </location>
    <ligand>
        <name>L-aspartate</name>
        <dbReference type="ChEBI" id="CHEBI:29991"/>
    </ligand>
</feature>
<comment type="subunit">
    <text evidence="7">Homodimer.</text>
</comment>
<dbReference type="InterPro" id="IPR029351">
    <property type="entry name" value="GAD_dom"/>
</dbReference>
<dbReference type="Pfam" id="PF00152">
    <property type="entry name" value="tRNA-synt_2"/>
    <property type="match status" value="1"/>
</dbReference>
<comment type="function">
    <text evidence="7">Aspartyl-tRNA synthetase with relaxed tRNA specificity since it is able to aspartylate not only its cognate tRNA(Asp) but also tRNA(Asn). Reaction proceeds in two steps: L-aspartate is first activated by ATP to form Asp-AMP and then transferred to the acceptor end of tRNA(Asp/Asn).</text>
</comment>
<dbReference type="GO" id="GO:0016874">
    <property type="term" value="F:ligase activity"/>
    <property type="evidence" value="ECO:0007669"/>
    <property type="project" value="UniProtKB-KW"/>
</dbReference>
<dbReference type="InterPro" id="IPR006195">
    <property type="entry name" value="aa-tRNA-synth_II"/>
</dbReference>
<dbReference type="NCBIfam" id="TIGR00459">
    <property type="entry name" value="aspS_bact"/>
    <property type="match status" value="1"/>
</dbReference>
<feature type="binding site" evidence="7">
    <location>
        <position position="170"/>
    </location>
    <ligand>
        <name>L-aspartate</name>
        <dbReference type="ChEBI" id="CHEBI:29991"/>
    </ligand>
</feature>
<keyword evidence="6 7" id="KW-0030">Aminoacyl-tRNA synthetase</keyword>
<dbReference type="SUPFAM" id="SSF55261">
    <property type="entry name" value="GAD domain-like"/>
    <property type="match status" value="1"/>
</dbReference>
<feature type="binding site" evidence="7">
    <location>
        <position position="482"/>
    </location>
    <ligand>
        <name>ATP</name>
        <dbReference type="ChEBI" id="CHEBI:30616"/>
    </ligand>
</feature>
<dbReference type="PANTHER" id="PTHR22594">
    <property type="entry name" value="ASPARTYL/LYSYL-TRNA SYNTHETASE"/>
    <property type="match status" value="1"/>
</dbReference>
<dbReference type="EC" id="6.1.1.23" evidence="7"/>
<feature type="site" description="Important for tRNA non-discrimination" evidence="7">
    <location>
        <position position="31"/>
    </location>
</feature>
<comment type="caution">
    <text evidence="10">The sequence shown here is derived from an EMBL/GenBank/DDBJ whole genome shotgun (WGS) entry which is preliminary data.</text>
</comment>
<keyword evidence="4 7" id="KW-0067">ATP-binding</keyword>
<evidence type="ECO:0000313" key="11">
    <source>
        <dbReference type="Proteomes" id="UP001501417"/>
    </source>
</evidence>
<evidence type="ECO:0000256" key="3">
    <source>
        <dbReference type="ARBA" id="ARBA00022741"/>
    </source>
</evidence>
<dbReference type="InterPro" id="IPR004365">
    <property type="entry name" value="NA-bd_OB_tRNA"/>
</dbReference>
<keyword evidence="5 7" id="KW-0648">Protein biosynthesis</keyword>
<dbReference type="HAMAP" id="MF_00044">
    <property type="entry name" value="Asp_tRNA_synth_type1"/>
    <property type="match status" value="1"/>
</dbReference>
<dbReference type="InterPro" id="IPR004524">
    <property type="entry name" value="Asp-tRNA-ligase_1"/>
</dbReference>
<evidence type="ECO:0000256" key="7">
    <source>
        <dbReference type="HAMAP-Rule" id="MF_00044"/>
    </source>
</evidence>
<dbReference type="PRINTS" id="PR01042">
    <property type="entry name" value="TRNASYNTHASP"/>
</dbReference>
<dbReference type="SUPFAM" id="SSF55681">
    <property type="entry name" value="Class II aaRS and biotin synthetases"/>
    <property type="match status" value="1"/>
</dbReference>
<evidence type="ECO:0000256" key="1">
    <source>
        <dbReference type="ARBA" id="ARBA00006303"/>
    </source>
</evidence>
<evidence type="ECO:0000256" key="5">
    <source>
        <dbReference type="ARBA" id="ARBA00022917"/>
    </source>
</evidence>
<proteinExistence type="inferred from homology"/>
<dbReference type="Pfam" id="PF02938">
    <property type="entry name" value="GAD"/>
    <property type="match status" value="1"/>
</dbReference>
<feature type="binding site" evidence="7">
    <location>
        <position position="216"/>
    </location>
    <ligand>
        <name>L-aspartate</name>
        <dbReference type="ChEBI" id="CHEBI:29991"/>
    </ligand>
</feature>
<feature type="domain" description="Aminoacyl-transfer RNA synthetases class-II family profile" evidence="9">
    <location>
        <begin position="137"/>
        <end position="555"/>
    </location>
</feature>
<feature type="region of interest" description="Aspartate" evidence="7">
    <location>
        <begin position="194"/>
        <end position="197"/>
    </location>
</feature>
<keyword evidence="11" id="KW-1185">Reference proteome</keyword>
<dbReference type="Pfam" id="PF01336">
    <property type="entry name" value="tRNA_anti-codon"/>
    <property type="match status" value="1"/>
</dbReference>
<dbReference type="Proteomes" id="UP001501417">
    <property type="component" value="Unassembled WGS sequence"/>
</dbReference>
<evidence type="ECO:0000256" key="8">
    <source>
        <dbReference type="SAM" id="MobiDB-lite"/>
    </source>
</evidence>
<evidence type="ECO:0000259" key="9">
    <source>
        <dbReference type="PROSITE" id="PS50862"/>
    </source>
</evidence>
<dbReference type="CDD" id="cd00777">
    <property type="entry name" value="AspRS_core"/>
    <property type="match status" value="1"/>
</dbReference>
<evidence type="ECO:0000313" key="10">
    <source>
        <dbReference type="EMBL" id="GAA4534868.1"/>
    </source>
</evidence>
<evidence type="ECO:0000256" key="4">
    <source>
        <dbReference type="ARBA" id="ARBA00022840"/>
    </source>
</evidence>
<dbReference type="PROSITE" id="PS50862">
    <property type="entry name" value="AA_TRNA_LIGASE_II"/>
    <property type="match status" value="1"/>
</dbReference>
<evidence type="ECO:0000256" key="6">
    <source>
        <dbReference type="ARBA" id="ARBA00023146"/>
    </source>
</evidence>
<feature type="binding site" evidence="7">
    <location>
        <begin position="534"/>
        <end position="537"/>
    </location>
    <ligand>
        <name>ATP</name>
        <dbReference type="ChEBI" id="CHEBI:30616"/>
    </ligand>
</feature>
<dbReference type="SUPFAM" id="SSF50249">
    <property type="entry name" value="Nucleic acid-binding proteins"/>
    <property type="match status" value="1"/>
</dbReference>
<comment type="subcellular location">
    <subcellularLocation>
        <location evidence="7">Cytoplasm</location>
    </subcellularLocation>
</comment>
<comment type="catalytic activity">
    <reaction evidence="7">
        <text>tRNA(Asx) + L-aspartate + ATP = L-aspartyl-tRNA(Asx) + AMP + diphosphate</text>
        <dbReference type="Rhea" id="RHEA:18349"/>
        <dbReference type="Rhea" id="RHEA-COMP:9710"/>
        <dbReference type="Rhea" id="RHEA-COMP:9711"/>
        <dbReference type="ChEBI" id="CHEBI:29991"/>
        <dbReference type="ChEBI" id="CHEBI:30616"/>
        <dbReference type="ChEBI" id="CHEBI:33019"/>
        <dbReference type="ChEBI" id="CHEBI:78442"/>
        <dbReference type="ChEBI" id="CHEBI:78516"/>
        <dbReference type="ChEBI" id="CHEBI:456215"/>
        <dbReference type="EC" id="6.1.1.23"/>
    </reaction>
</comment>
<feature type="binding site" evidence="7">
    <location>
        <begin position="216"/>
        <end position="218"/>
    </location>
    <ligand>
        <name>ATP</name>
        <dbReference type="ChEBI" id="CHEBI:30616"/>
    </ligand>
</feature>
<evidence type="ECO:0000256" key="2">
    <source>
        <dbReference type="ARBA" id="ARBA00022598"/>
    </source>
</evidence>
<feature type="compositionally biased region" description="Basic and acidic residues" evidence="8">
    <location>
        <begin position="575"/>
        <end position="591"/>
    </location>
</feature>
<feature type="binding site" evidence="7">
    <location>
        <position position="489"/>
    </location>
    <ligand>
        <name>L-aspartate</name>
        <dbReference type="ChEBI" id="CHEBI:29991"/>
    </ligand>
</feature>
<dbReference type="EMBL" id="BAABGF010000010">
    <property type="protein sequence ID" value="GAA4534868.1"/>
    <property type="molecule type" value="Genomic_DNA"/>
</dbReference>
<dbReference type="InterPro" id="IPR047089">
    <property type="entry name" value="Asp-tRNA-ligase_1_N"/>
</dbReference>
<reference evidence="11" key="1">
    <citation type="journal article" date="2019" name="Int. J. Syst. Evol. Microbiol.">
        <title>The Global Catalogue of Microorganisms (GCM) 10K type strain sequencing project: providing services to taxonomists for standard genome sequencing and annotation.</title>
        <authorList>
            <consortium name="The Broad Institute Genomics Platform"/>
            <consortium name="The Broad Institute Genome Sequencing Center for Infectious Disease"/>
            <person name="Wu L."/>
            <person name="Ma J."/>
        </authorList>
    </citation>
    <scope>NUCLEOTIDE SEQUENCE [LARGE SCALE GENOMIC DNA]</scope>
    <source>
        <strain evidence="11">JCM 17782</strain>
    </source>
</reference>
<keyword evidence="2 7" id="KW-0436">Ligase</keyword>
<keyword evidence="7" id="KW-0963">Cytoplasm</keyword>
<feature type="site" description="Important for tRNA non-discrimination" evidence="7">
    <location>
        <position position="80"/>
    </location>
</feature>
<comment type="similarity">
    <text evidence="1 7">Belongs to the class-II aminoacyl-tRNA synthetase family. Type 1 subfamily.</text>
</comment>
<dbReference type="InterPro" id="IPR047090">
    <property type="entry name" value="AspRS_core"/>
</dbReference>
<dbReference type="Gene3D" id="3.30.930.10">
    <property type="entry name" value="Bira Bifunctional Protein, Domain 2"/>
    <property type="match status" value="1"/>
</dbReference>
<dbReference type="PANTHER" id="PTHR22594:SF5">
    <property type="entry name" value="ASPARTATE--TRNA LIGASE, MITOCHONDRIAL"/>
    <property type="match status" value="1"/>
</dbReference>
<gene>
    <name evidence="7 10" type="primary">aspS</name>
    <name evidence="10" type="ORF">GCM10023161_07460</name>
</gene>
<dbReference type="InterPro" id="IPR045864">
    <property type="entry name" value="aa-tRNA-synth_II/BPL/LPL"/>
</dbReference>
<dbReference type="InterPro" id="IPR002312">
    <property type="entry name" value="Asp/Asn-tRNA-synth_IIb"/>
</dbReference>